<dbReference type="PANTHER" id="PTHR46238">
    <property type="entry name" value="REVERSE TRANSCRIPTASE DOMAIN-CONTAINING PROTEIN"/>
    <property type="match status" value="1"/>
</dbReference>
<dbReference type="EMBL" id="JAWPEI010000007">
    <property type="protein sequence ID" value="KAK4721446.1"/>
    <property type="molecule type" value="Genomic_DNA"/>
</dbReference>
<reference evidence="1 2" key="1">
    <citation type="submission" date="2023-10" db="EMBL/GenBank/DDBJ databases">
        <title>Genome-Wide Identification Analysis in wild type Solanum Pinnatisectum Reveals Some Genes Defensing Phytophthora Infestans.</title>
        <authorList>
            <person name="Sun C."/>
        </authorList>
    </citation>
    <scope>NUCLEOTIDE SEQUENCE [LARGE SCALE GENOMIC DNA]</scope>
    <source>
        <strain evidence="1">LQN</strain>
        <tissue evidence="1">Leaf</tissue>
    </source>
</reference>
<accession>A0AAV9L6Z3</accession>
<keyword evidence="2" id="KW-1185">Reference proteome</keyword>
<evidence type="ECO:0000313" key="2">
    <source>
        <dbReference type="Proteomes" id="UP001311915"/>
    </source>
</evidence>
<name>A0AAV9L6Z3_9SOLN</name>
<comment type="caution">
    <text evidence="1">The sequence shown here is derived from an EMBL/GenBank/DDBJ whole genome shotgun (WGS) entry which is preliminary data.</text>
</comment>
<evidence type="ECO:0000313" key="1">
    <source>
        <dbReference type="EMBL" id="KAK4721446.1"/>
    </source>
</evidence>
<dbReference type="PANTHER" id="PTHR46238:SF8">
    <property type="entry name" value="ENDONUCLEASE_EXONUCLEASE_PHOSPHATASE DOMAIN-CONTAINING PROTEIN"/>
    <property type="match status" value="1"/>
</dbReference>
<dbReference type="AlphaFoldDB" id="A0AAV9L6Z3"/>
<organism evidence="1 2">
    <name type="scientific">Solanum pinnatisectum</name>
    <name type="common">tansyleaf nightshade</name>
    <dbReference type="NCBI Taxonomy" id="50273"/>
    <lineage>
        <taxon>Eukaryota</taxon>
        <taxon>Viridiplantae</taxon>
        <taxon>Streptophyta</taxon>
        <taxon>Embryophyta</taxon>
        <taxon>Tracheophyta</taxon>
        <taxon>Spermatophyta</taxon>
        <taxon>Magnoliopsida</taxon>
        <taxon>eudicotyledons</taxon>
        <taxon>Gunneridae</taxon>
        <taxon>Pentapetalae</taxon>
        <taxon>asterids</taxon>
        <taxon>lamiids</taxon>
        <taxon>Solanales</taxon>
        <taxon>Solanaceae</taxon>
        <taxon>Solanoideae</taxon>
        <taxon>Solaneae</taxon>
        <taxon>Solanum</taxon>
    </lineage>
</organism>
<gene>
    <name evidence="1" type="ORF">R3W88_011679</name>
</gene>
<proteinExistence type="predicted"/>
<sequence>MDEADVGVRLVTHTIPNRESFKYLGSIIQGSGDIDYDVTYHIRAEWMKRTLATIILCDKKKMHDIKMRMLRWMYSHTRSNKIINEVIREKEGAASVPEKIRETILGWFGHVMKRSTDSPIGRYERLVIGGT</sequence>
<protein>
    <submittedName>
        <fullName evidence="1">Uncharacterized protein</fullName>
    </submittedName>
</protein>
<dbReference type="Proteomes" id="UP001311915">
    <property type="component" value="Unassembled WGS sequence"/>
</dbReference>